<reference evidence="2" key="1">
    <citation type="submission" date="2021-11" db="EMBL/GenBank/DDBJ databases">
        <authorList>
            <person name="Bulgarelli D."/>
        </authorList>
    </citation>
    <scope>NUCLEOTIDE SEQUENCE</scope>
    <source>
        <strain evidence="2">Bi133</strain>
    </source>
</reference>
<name>A0A9W4L8T5_9BACI</name>
<accession>A0A9W4L8T5</accession>
<protein>
    <recommendedName>
        <fullName evidence="1">Cysteine-rich CPCC domain-containing protein</fullName>
    </recommendedName>
</protein>
<dbReference type="EMBL" id="CAKKMG010000152">
    <property type="protein sequence ID" value="CAH0313993.1"/>
    <property type="molecule type" value="Genomic_DNA"/>
</dbReference>
<dbReference type="AlphaFoldDB" id="A0A9W4L8T5"/>
<comment type="caution">
    <text evidence="2">The sequence shown here is derived from an EMBL/GenBank/DDBJ whole genome shotgun (WGS) entry which is preliminary data.</text>
</comment>
<dbReference type="Proteomes" id="UP000789326">
    <property type="component" value="Unassembled WGS sequence"/>
</dbReference>
<evidence type="ECO:0000313" key="3">
    <source>
        <dbReference type="Proteomes" id="UP000789326"/>
    </source>
</evidence>
<dbReference type="RefSeq" id="WP_230304171.1">
    <property type="nucleotide sequence ID" value="NZ_CAKKMG010000152.1"/>
</dbReference>
<dbReference type="Pfam" id="PF14206">
    <property type="entry name" value="Cys_rich_CPCC"/>
    <property type="match status" value="1"/>
</dbReference>
<evidence type="ECO:0000313" key="2">
    <source>
        <dbReference type="EMBL" id="CAH0313993.1"/>
    </source>
</evidence>
<proteinExistence type="predicted"/>
<gene>
    <name evidence="2" type="ORF">SRABI133_05058</name>
</gene>
<organism evidence="2 3">
    <name type="scientific">Peribacillus simplex</name>
    <dbReference type="NCBI Taxonomy" id="1478"/>
    <lineage>
        <taxon>Bacteria</taxon>
        <taxon>Bacillati</taxon>
        <taxon>Bacillota</taxon>
        <taxon>Bacilli</taxon>
        <taxon>Bacillales</taxon>
        <taxon>Bacillaceae</taxon>
        <taxon>Peribacillus</taxon>
    </lineage>
</organism>
<sequence>MKYTCPCCGYKTLDEEPTDTYAICKICFWEDDGVQFRDPDYEGGANEVSLWQAQKNFVKFGACEEGCIAFVRKPNKKDIKDPNGKPFI</sequence>
<feature type="domain" description="Cysteine-rich CPCC" evidence="1">
    <location>
        <begin position="3"/>
        <end position="77"/>
    </location>
</feature>
<evidence type="ECO:0000259" key="1">
    <source>
        <dbReference type="Pfam" id="PF14206"/>
    </source>
</evidence>
<dbReference type="InterPro" id="IPR025983">
    <property type="entry name" value="Cys_rich_CPCC"/>
</dbReference>